<evidence type="ECO:0000256" key="2">
    <source>
        <dbReference type="SAM" id="MobiDB-lite"/>
    </source>
</evidence>
<feature type="region of interest" description="Disordered" evidence="2">
    <location>
        <begin position="1"/>
        <end position="44"/>
    </location>
</feature>
<comment type="caution">
    <text evidence="3">The sequence shown here is derived from an EMBL/GenBank/DDBJ whole genome shotgun (WGS) entry which is preliminary data.</text>
</comment>
<dbReference type="Proteomes" id="UP001172159">
    <property type="component" value="Unassembled WGS sequence"/>
</dbReference>
<sequence length="199" mass="22667">MAAKKTPNKTPSEAPAKNHTKAPRKRSSKTATTRVTKTTAPPNNIDNDKVIRLLRAEVAALKRLNECLAEKEEVVQRKHEQDMEALRASLTLHSELLEHATTMEKINNHVRQQLRAMIDRGDMWAAKVREMECRALAAEARLESSASAKWLEERHTAMEKRALEAEGKLAEIEECHRREEIERAVEVEMDEPEQCNEGL</sequence>
<feature type="coiled-coil region" evidence="1">
    <location>
        <begin position="51"/>
        <end position="81"/>
    </location>
</feature>
<organism evidence="3 4">
    <name type="scientific">Apiosordaria backusii</name>
    <dbReference type="NCBI Taxonomy" id="314023"/>
    <lineage>
        <taxon>Eukaryota</taxon>
        <taxon>Fungi</taxon>
        <taxon>Dikarya</taxon>
        <taxon>Ascomycota</taxon>
        <taxon>Pezizomycotina</taxon>
        <taxon>Sordariomycetes</taxon>
        <taxon>Sordariomycetidae</taxon>
        <taxon>Sordariales</taxon>
        <taxon>Lasiosphaeriaceae</taxon>
        <taxon>Apiosordaria</taxon>
    </lineage>
</organism>
<dbReference type="AlphaFoldDB" id="A0AA40ERQ5"/>
<accession>A0AA40ERQ5</accession>
<reference evidence="3" key="1">
    <citation type="submission" date="2023-06" db="EMBL/GenBank/DDBJ databases">
        <title>Genome-scale phylogeny and comparative genomics of the fungal order Sordariales.</title>
        <authorList>
            <consortium name="Lawrence Berkeley National Laboratory"/>
            <person name="Hensen N."/>
            <person name="Bonometti L."/>
            <person name="Westerberg I."/>
            <person name="Brannstrom I.O."/>
            <person name="Guillou S."/>
            <person name="Cros-Aarteil S."/>
            <person name="Calhoun S."/>
            <person name="Haridas S."/>
            <person name="Kuo A."/>
            <person name="Mondo S."/>
            <person name="Pangilinan J."/>
            <person name="Riley R."/>
            <person name="Labutti K."/>
            <person name="Andreopoulos B."/>
            <person name="Lipzen A."/>
            <person name="Chen C."/>
            <person name="Yanf M."/>
            <person name="Daum C."/>
            <person name="Ng V."/>
            <person name="Clum A."/>
            <person name="Steindorff A."/>
            <person name="Ohm R."/>
            <person name="Martin F."/>
            <person name="Silar P."/>
            <person name="Natvig D."/>
            <person name="Lalanne C."/>
            <person name="Gautier V."/>
            <person name="Ament-Velasquez S.L."/>
            <person name="Kruys A."/>
            <person name="Hutchinson M.I."/>
            <person name="Powell A.J."/>
            <person name="Barry K."/>
            <person name="Miller A.N."/>
            <person name="Grigoriev I.V."/>
            <person name="Debuchy R."/>
            <person name="Gladieux P."/>
            <person name="Thoren M.H."/>
            <person name="Johannesson H."/>
        </authorList>
    </citation>
    <scope>NUCLEOTIDE SEQUENCE</scope>
    <source>
        <strain evidence="3">CBS 540.89</strain>
    </source>
</reference>
<evidence type="ECO:0000313" key="4">
    <source>
        <dbReference type="Proteomes" id="UP001172159"/>
    </source>
</evidence>
<dbReference type="EMBL" id="JAUKTV010000002">
    <property type="protein sequence ID" value="KAK0744274.1"/>
    <property type="molecule type" value="Genomic_DNA"/>
</dbReference>
<keyword evidence="4" id="KW-1185">Reference proteome</keyword>
<name>A0AA40ERQ5_9PEZI</name>
<evidence type="ECO:0000256" key="1">
    <source>
        <dbReference type="SAM" id="Coils"/>
    </source>
</evidence>
<gene>
    <name evidence="3" type="ORF">B0T21DRAFT_344501</name>
</gene>
<feature type="compositionally biased region" description="Low complexity" evidence="2">
    <location>
        <begin position="29"/>
        <end position="42"/>
    </location>
</feature>
<keyword evidence="1" id="KW-0175">Coiled coil</keyword>
<proteinExistence type="predicted"/>
<feature type="compositionally biased region" description="Basic residues" evidence="2">
    <location>
        <begin position="18"/>
        <end position="28"/>
    </location>
</feature>
<protein>
    <submittedName>
        <fullName evidence="3">Uncharacterized protein</fullName>
    </submittedName>
</protein>
<evidence type="ECO:0000313" key="3">
    <source>
        <dbReference type="EMBL" id="KAK0744274.1"/>
    </source>
</evidence>